<accession>S7Z7Q7</accession>
<keyword evidence="2" id="KW-1185">Reference proteome</keyword>
<sequence>MPTEARGGWTLHGSTVAVPYKTELAMVSLCITQAFPLTDDQARQKRDKVTVPGGLCLSQYGCPFRITQEDVKQSIAFGRLWMGSFKACKDWKKSTGPRCKRIKRRSVIASPTSAHRKEDFTTDKTLLPRLNQKHHITLIIVNTTHI</sequence>
<proteinExistence type="predicted"/>
<evidence type="ECO:0000313" key="1">
    <source>
        <dbReference type="EMBL" id="EPS26620.1"/>
    </source>
</evidence>
<protein>
    <submittedName>
        <fullName evidence="1">Uncharacterized protein</fullName>
    </submittedName>
</protein>
<organism evidence="1 2">
    <name type="scientific">Penicillium oxalicum (strain 114-2 / CGMCC 5302)</name>
    <name type="common">Penicillium decumbens</name>
    <dbReference type="NCBI Taxonomy" id="933388"/>
    <lineage>
        <taxon>Eukaryota</taxon>
        <taxon>Fungi</taxon>
        <taxon>Dikarya</taxon>
        <taxon>Ascomycota</taxon>
        <taxon>Pezizomycotina</taxon>
        <taxon>Eurotiomycetes</taxon>
        <taxon>Eurotiomycetidae</taxon>
        <taxon>Eurotiales</taxon>
        <taxon>Aspergillaceae</taxon>
        <taxon>Penicillium</taxon>
    </lineage>
</organism>
<name>S7Z7Q7_PENO1</name>
<evidence type="ECO:0000313" key="2">
    <source>
        <dbReference type="Proteomes" id="UP000019376"/>
    </source>
</evidence>
<gene>
    <name evidence="1" type="ORF">PDE_01558</name>
</gene>
<dbReference type="EMBL" id="KB644409">
    <property type="protein sequence ID" value="EPS26620.1"/>
    <property type="molecule type" value="Genomic_DNA"/>
</dbReference>
<dbReference type="Proteomes" id="UP000019376">
    <property type="component" value="Unassembled WGS sequence"/>
</dbReference>
<dbReference type="AlphaFoldDB" id="S7Z7Q7"/>
<dbReference type="HOGENOM" id="CLU_1778124_0_0_1"/>
<reference evidence="1 2" key="1">
    <citation type="journal article" date="2013" name="PLoS ONE">
        <title>Genomic and secretomic analyses reveal unique features of the lignocellulolytic enzyme system of Penicillium decumbens.</title>
        <authorList>
            <person name="Liu G."/>
            <person name="Zhang L."/>
            <person name="Wei X."/>
            <person name="Zou G."/>
            <person name="Qin Y."/>
            <person name="Ma L."/>
            <person name="Li J."/>
            <person name="Zheng H."/>
            <person name="Wang S."/>
            <person name="Wang C."/>
            <person name="Xun L."/>
            <person name="Zhao G.-P."/>
            <person name="Zhou Z."/>
            <person name="Qu Y."/>
        </authorList>
    </citation>
    <scope>NUCLEOTIDE SEQUENCE [LARGE SCALE GENOMIC DNA]</scope>
    <source>
        <strain evidence="2">114-2 / CGMCC 5302</strain>
    </source>
</reference>